<keyword evidence="1" id="KW-0472">Membrane</keyword>
<organism evidence="2 3">
    <name type="scientific">Microbacterium immunditiarum</name>
    <dbReference type="NCBI Taxonomy" id="337480"/>
    <lineage>
        <taxon>Bacteria</taxon>
        <taxon>Bacillati</taxon>
        <taxon>Actinomycetota</taxon>
        <taxon>Actinomycetes</taxon>
        <taxon>Micrococcales</taxon>
        <taxon>Microbacteriaceae</taxon>
        <taxon>Microbacterium</taxon>
    </lineage>
</organism>
<dbReference type="RefSeq" id="WP_246301008.1">
    <property type="nucleotide sequence ID" value="NZ_JACCBV010000001.1"/>
</dbReference>
<evidence type="ECO:0000313" key="2">
    <source>
        <dbReference type="EMBL" id="NYE18589.1"/>
    </source>
</evidence>
<feature type="transmembrane region" description="Helical" evidence="1">
    <location>
        <begin position="86"/>
        <end position="107"/>
    </location>
</feature>
<comment type="caution">
    <text evidence="2">The sequence shown here is derived from an EMBL/GenBank/DDBJ whole genome shotgun (WGS) entry which is preliminary data.</text>
</comment>
<protein>
    <recommendedName>
        <fullName evidence="4">Pr6Pr family membrane protein</fullName>
    </recommendedName>
</protein>
<feature type="transmembrane region" description="Helical" evidence="1">
    <location>
        <begin position="207"/>
        <end position="228"/>
    </location>
</feature>
<feature type="transmembrane region" description="Helical" evidence="1">
    <location>
        <begin position="127"/>
        <end position="144"/>
    </location>
</feature>
<feature type="transmembrane region" description="Helical" evidence="1">
    <location>
        <begin position="12"/>
        <end position="30"/>
    </location>
</feature>
<dbReference type="Proteomes" id="UP000576969">
    <property type="component" value="Unassembled WGS sequence"/>
</dbReference>
<feature type="transmembrane region" description="Helical" evidence="1">
    <location>
        <begin position="50"/>
        <end position="74"/>
    </location>
</feature>
<keyword evidence="3" id="KW-1185">Reference proteome</keyword>
<name>A0A7Y9GLB3_9MICO</name>
<feature type="transmembrane region" description="Helical" evidence="1">
    <location>
        <begin position="151"/>
        <end position="170"/>
    </location>
</feature>
<keyword evidence="1" id="KW-1133">Transmembrane helix</keyword>
<proteinExistence type="predicted"/>
<gene>
    <name evidence="2" type="ORF">BJ991_000617</name>
</gene>
<accession>A0A7Y9GLB3</accession>
<evidence type="ECO:0000256" key="1">
    <source>
        <dbReference type="SAM" id="Phobius"/>
    </source>
</evidence>
<dbReference type="InterPro" id="IPR049713">
    <property type="entry name" value="Pr6Pr-like"/>
</dbReference>
<sequence>MRSTTMASVWSAARAVMALAIIAAVVAQLAKSVGTAAELGRDVSVTIVNFFSFFTILSNTAAAGVLLWAVVWYWRRGRKADAEPAPLAVALTCVSTYMVVTGVVYNTLLRNIELPQGSEPIPWSNEILHLIGPVFLLVDVFVGPPRRRVPWSTVWIVAAFPILWAVYTLARGPLTVNPVTGDPYWYPYPFLNPNNTALEPIPGYPGVAVYVVAIAAVILGIGALVVWWRRRTGVGETDAAAAPEQEPAVAP</sequence>
<dbReference type="AlphaFoldDB" id="A0A7Y9GLB3"/>
<reference evidence="2 3" key="1">
    <citation type="submission" date="2020-07" db="EMBL/GenBank/DDBJ databases">
        <title>Sequencing the genomes of 1000 actinobacteria strains.</title>
        <authorList>
            <person name="Klenk H.-P."/>
        </authorList>
    </citation>
    <scope>NUCLEOTIDE SEQUENCE [LARGE SCALE GENOMIC DNA]</scope>
    <source>
        <strain evidence="2 3">DSM 24662</strain>
    </source>
</reference>
<dbReference type="EMBL" id="JACCBV010000001">
    <property type="protein sequence ID" value="NYE18589.1"/>
    <property type="molecule type" value="Genomic_DNA"/>
</dbReference>
<keyword evidence="1" id="KW-0812">Transmembrane</keyword>
<dbReference type="NCBIfam" id="NF038065">
    <property type="entry name" value="Pr6Pr"/>
    <property type="match status" value="1"/>
</dbReference>
<evidence type="ECO:0008006" key="4">
    <source>
        <dbReference type="Google" id="ProtNLM"/>
    </source>
</evidence>
<evidence type="ECO:0000313" key="3">
    <source>
        <dbReference type="Proteomes" id="UP000576969"/>
    </source>
</evidence>